<keyword evidence="2" id="KW-0813">Transport</keyword>
<evidence type="ECO:0000256" key="6">
    <source>
        <dbReference type="SAM" id="Phobius"/>
    </source>
</evidence>
<protein>
    <submittedName>
        <fullName evidence="7">Uncharacterized protein</fullName>
    </submittedName>
</protein>
<reference evidence="7 8" key="1">
    <citation type="journal article" date="2023" name="Plant Dis.">
        <title>First Report of Diplodia intermedia Causing Canker and Dieback Diseases on Apple Trees in Canada.</title>
        <authorList>
            <person name="Ellouze W."/>
            <person name="Ilyukhin E."/>
            <person name="Sulman M."/>
            <person name="Ali S."/>
        </authorList>
    </citation>
    <scope>NUCLEOTIDE SEQUENCE [LARGE SCALE GENOMIC DNA]</scope>
    <source>
        <strain evidence="7 8">M45-28</strain>
    </source>
</reference>
<keyword evidence="4 6" id="KW-1133">Transmembrane helix</keyword>
<keyword evidence="3 6" id="KW-0812">Transmembrane</keyword>
<evidence type="ECO:0000256" key="3">
    <source>
        <dbReference type="ARBA" id="ARBA00022692"/>
    </source>
</evidence>
<dbReference type="Gene3D" id="1.20.1250.20">
    <property type="entry name" value="MFS general substrate transporter like domains"/>
    <property type="match status" value="1"/>
</dbReference>
<evidence type="ECO:0000256" key="4">
    <source>
        <dbReference type="ARBA" id="ARBA00022989"/>
    </source>
</evidence>
<dbReference type="PANTHER" id="PTHR43791:SF20">
    <property type="entry name" value="TRANSPORTER, PUTATIVE (AFU_ORTHOLOGUE AFUA_3G14670)-RELATED"/>
    <property type="match status" value="1"/>
</dbReference>
<comment type="caution">
    <text evidence="7">The sequence shown here is derived from an EMBL/GenBank/DDBJ whole genome shotgun (WGS) entry which is preliminary data.</text>
</comment>
<gene>
    <name evidence="7" type="ORF">SLS58_006185</name>
</gene>
<feature type="transmembrane region" description="Helical" evidence="6">
    <location>
        <begin position="94"/>
        <end position="112"/>
    </location>
</feature>
<keyword evidence="8" id="KW-1185">Reference proteome</keyword>
<evidence type="ECO:0000256" key="1">
    <source>
        <dbReference type="ARBA" id="ARBA00004141"/>
    </source>
</evidence>
<dbReference type="Pfam" id="PF07690">
    <property type="entry name" value="MFS_1"/>
    <property type="match status" value="1"/>
</dbReference>
<dbReference type="PANTHER" id="PTHR43791">
    <property type="entry name" value="PERMEASE-RELATED"/>
    <property type="match status" value="1"/>
</dbReference>
<feature type="transmembrane region" description="Helical" evidence="6">
    <location>
        <begin position="54"/>
        <end position="71"/>
    </location>
</feature>
<dbReference type="InterPro" id="IPR036259">
    <property type="entry name" value="MFS_trans_sf"/>
</dbReference>
<evidence type="ECO:0000313" key="7">
    <source>
        <dbReference type="EMBL" id="KAL1641283.1"/>
    </source>
</evidence>
<evidence type="ECO:0000256" key="5">
    <source>
        <dbReference type="ARBA" id="ARBA00023136"/>
    </source>
</evidence>
<keyword evidence="5 6" id="KW-0472">Membrane</keyword>
<feature type="transmembrane region" description="Helical" evidence="6">
    <location>
        <begin position="444"/>
        <end position="465"/>
    </location>
</feature>
<accession>A0ABR3TNL7</accession>
<evidence type="ECO:0000256" key="2">
    <source>
        <dbReference type="ARBA" id="ARBA00022448"/>
    </source>
</evidence>
<feature type="transmembrane region" description="Helical" evidence="6">
    <location>
        <begin position="301"/>
        <end position="321"/>
    </location>
</feature>
<feature type="transmembrane region" description="Helical" evidence="6">
    <location>
        <begin position="364"/>
        <end position="385"/>
    </location>
</feature>
<proteinExistence type="predicted"/>
<organism evidence="7 8">
    <name type="scientific">Diplodia intermedia</name>
    <dbReference type="NCBI Taxonomy" id="856260"/>
    <lineage>
        <taxon>Eukaryota</taxon>
        <taxon>Fungi</taxon>
        <taxon>Dikarya</taxon>
        <taxon>Ascomycota</taxon>
        <taxon>Pezizomycotina</taxon>
        <taxon>Dothideomycetes</taxon>
        <taxon>Dothideomycetes incertae sedis</taxon>
        <taxon>Botryosphaeriales</taxon>
        <taxon>Botryosphaeriaceae</taxon>
        <taxon>Diplodia</taxon>
    </lineage>
</organism>
<feature type="transmembrane region" description="Helical" evidence="6">
    <location>
        <begin position="124"/>
        <end position="144"/>
    </location>
</feature>
<comment type="subcellular location">
    <subcellularLocation>
        <location evidence="1">Membrane</location>
        <topology evidence="1">Multi-pass membrane protein</topology>
    </subcellularLocation>
</comment>
<feature type="transmembrane region" description="Helical" evidence="6">
    <location>
        <begin position="391"/>
        <end position="423"/>
    </location>
</feature>
<evidence type="ECO:0000313" key="8">
    <source>
        <dbReference type="Proteomes" id="UP001521184"/>
    </source>
</evidence>
<dbReference type="InterPro" id="IPR011701">
    <property type="entry name" value="MFS"/>
</dbReference>
<feature type="transmembrane region" description="Helical" evidence="6">
    <location>
        <begin position="189"/>
        <end position="215"/>
    </location>
</feature>
<dbReference type="Proteomes" id="UP001521184">
    <property type="component" value="Unassembled WGS sequence"/>
</dbReference>
<dbReference type="SUPFAM" id="SSF103473">
    <property type="entry name" value="MFS general substrate transporter"/>
    <property type="match status" value="1"/>
</dbReference>
<feature type="transmembrane region" description="Helical" evidence="6">
    <location>
        <begin position="477"/>
        <end position="498"/>
    </location>
</feature>
<name>A0ABR3TNL7_9PEZI</name>
<sequence>MTDKKGADAVEATMIDDLKDSGFDQQKEILAHQNFRGKSDEEVAALKKAMLRKVDFRVMPMLIILFLLNILDRNNFTNARLGGLEDDLKLSDHQYNTCLMIMYVGYLLFQFPSNVILSNFPRPGVYLSVAAVLWGAISTCMAATRNFREALVVRFFLGFAEAPFLMDADYEDSPGALLMLSSWYQKDELPFRIAILYAGNTISNCFGGLIAAGVLGGMNDAAGIHSWRWLFILEGCFTIFVAIIAGFVLPSYPKDVNWLTEEEREYAIWRLSVEVAGQDDGEDGSKSIWDGGLQAIKDPKVYMLILIQFSLNTGMAYTYFFPSIVKTLGYNKIVTLLLTAPPYALAFFGSLGNSIHAGKTNERAFHVAVPMAISMIGNILCITITGTGGRYFAMFLMTFGVYSAFNVTYSWVSATVSTLCILLDFPDPIADIRDQIPRPRSKRAAALAMVNIMGNSTHLFTSYLYPDSDKPRYARAGITLALFCGLGGVSSIALRYWLRHENKKLDRLEGTVGEDAENGRRRKGFRYVL</sequence>
<feature type="transmembrane region" description="Helical" evidence="6">
    <location>
        <begin position="227"/>
        <end position="249"/>
    </location>
</feature>
<dbReference type="EMBL" id="JAKEKT020000041">
    <property type="protein sequence ID" value="KAL1641283.1"/>
    <property type="molecule type" value="Genomic_DNA"/>
</dbReference>